<organism evidence="1 2">
    <name type="scientific">Pseudomonas aeruginosa</name>
    <dbReference type="NCBI Taxonomy" id="287"/>
    <lineage>
        <taxon>Bacteria</taxon>
        <taxon>Pseudomonadati</taxon>
        <taxon>Pseudomonadota</taxon>
        <taxon>Gammaproteobacteria</taxon>
        <taxon>Pseudomonadales</taxon>
        <taxon>Pseudomonadaceae</taxon>
        <taxon>Pseudomonas</taxon>
    </lineage>
</organism>
<dbReference type="Proteomes" id="UP000045039">
    <property type="component" value="Unassembled WGS sequence"/>
</dbReference>
<dbReference type="EMBL" id="CVVU01000055">
    <property type="protein sequence ID" value="CRO26075.1"/>
    <property type="molecule type" value="Genomic_DNA"/>
</dbReference>
<protein>
    <submittedName>
        <fullName evidence="1">Uncharacterized protein</fullName>
    </submittedName>
</protein>
<sequence length="57" mass="6696">MRWFCVAIFCGGIGLWLSTEYQIPQWLLWSLLSLGSTMWGLAKWMERQEAKTECSHD</sequence>
<evidence type="ECO:0000313" key="1">
    <source>
        <dbReference type="EMBL" id="CRO26075.1"/>
    </source>
</evidence>
<evidence type="ECO:0000313" key="2">
    <source>
        <dbReference type="Proteomes" id="UP000045039"/>
    </source>
</evidence>
<reference evidence="2" key="1">
    <citation type="submission" date="2015-06" db="EMBL/GenBank/DDBJ databases">
        <authorList>
            <person name="Radhakrishnan Rajesh"/>
            <person name="Underwood Anthony"/>
            <person name="Al-Shahib Ali"/>
        </authorList>
    </citation>
    <scope>NUCLEOTIDE SEQUENCE [LARGE SCALE GENOMIC DNA]</scope>
    <source>
        <strain evidence="2">P19_London_7_VIM_2_05_10</strain>
    </source>
</reference>
<gene>
    <name evidence="1" type="ORF">PAERUG_P19_London_7_VIM_2_05_10_01189</name>
</gene>
<name>A0A9P1R4G4_PSEAI</name>
<proteinExistence type="predicted"/>
<accession>A0A9P1R4G4</accession>
<dbReference type="AlphaFoldDB" id="A0A9P1R4G4"/>
<comment type="caution">
    <text evidence="1">The sequence shown here is derived from an EMBL/GenBank/DDBJ whole genome shotgun (WGS) entry which is preliminary data.</text>
</comment>